<accession>A0ABS8DW98</accession>
<feature type="domain" description="PgaA membrane beta barrel" evidence="3">
    <location>
        <begin position="603"/>
        <end position="807"/>
    </location>
</feature>
<keyword evidence="2" id="KW-0732">Signal</keyword>
<evidence type="ECO:0000313" key="4">
    <source>
        <dbReference type="EMBL" id="MCB8890323.1"/>
    </source>
</evidence>
<dbReference type="NCBIfam" id="TIGR03939">
    <property type="entry name" value="PGA_TPR_OMP"/>
    <property type="match status" value="1"/>
</dbReference>
<dbReference type="SUPFAM" id="SSF48452">
    <property type="entry name" value="TPR-like"/>
    <property type="match status" value="1"/>
</dbReference>
<evidence type="ECO:0000256" key="1">
    <source>
        <dbReference type="SAM" id="MobiDB-lite"/>
    </source>
</evidence>
<evidence type="ECO:0000256" key="2">
    <source>
        <dbReference type="SAM" id="SignalP"/>
    </source>
</evidence>
<evidence type="ECO:0000259" key="3">
    <source>
        <dbReference type="Pfam" id="PF21197"/>
    </source>
</evidence>
<proteinExistence type="predicted"/>
<dbReference type="InterPro" id="IPR011990">
    <property type="entry name" value="TPR-like_helical_dom_sf"/>
</dbReference>
<sequence>MHDRLRPFWPLSLLASLMAGAAQAQSSTDVTRESLVREARQGALPEAIAGLERLYAQTGDERVRADLIALLVRAERYQQALNVCTGCRVEQYQVGELETLASAARSIQAFDQALVYYQALARRDPEATQALLGQALVYTDQQRYTEAGIALERYERLAGSTTQGLEARGYLASQTQNPVQELAARQALVERNIDNTGELQAVYRLAVGLGASSAARELMLAHPDTFAASDRLWLAYYEAVTDIRLGIHTDQPDRTASGLAQLDSVLAAPGLPDELEARAEYDKVVALSELRRFSEAEALSMRLELQHGALPDYVLRARALALNGLGRPDEAATLYRELIRRSPQMAVDPDDPLNEGLFYSYTDAQRFKEADRLLQSWLAKEPEYRWDFTRTVQINNTNYQKILMLDVLLTAWRGQMDEASERLASYQAQAPGEPYLWVTKGDLERDRGWPREAETSYQMAETLLPPDQRYQAEHGVLLARLQRGQWEGTTTEIAREISEARPSASRDELAREWREARAPQLSATFTRGRSDGTSTQASQEWRSQVRLDGPRDARGSLPFVEQINQYGEFDDRELRAGYTVAGYEINLYPATVVVAAGTGAQLGRDFLARADIRYAINDQLSATLGVDINSVDTPLRALDDGVSADRYRAELAFRRDERGTGALGVSAMDFSDDNLRRAAYGYWRETLYHLDRWQIDAEVQASASLNDDVTASYFNPERDANLAGVLSVNYEIPLDYRQSFIQTLTIGSGRYWQENFDDENTWSIGYGHRFELAPRFELEYGITRERAVYDGVPEYDNTLSAGIVWRFQ</sequence>
<protein>
    <submittedName>
        <fullName evidence="4">Poly-beta-1,6 N-acetyl-D-glucosamine export porin PgaA</fullName>
    </submittedName>
</protein>
<dbReference type="InterPro" id="IPR049003">
    <property type="entry name" value="PgaA_barrel"/>
</dbReference>
<feature type="compositionally biased region" description="Polar residues" evidence="1">
    <location>
        <begin position="525"/>
        <end position="542"/>
    </location>
</feature>
<feature type="region of interest" description="Disordered" evidence="1">
    <location>
        <begin position="525"/>
        <end position="546"/>
    </location>
</feature>
<dbReference type="EMBL" id="WHVL01000006">
    <property type="protein sequence ID" value="MCB8890323.1"/>
    <property type="molecule type" value="Genomic_DNA"/>
</dbReference>
<name>A0ABS8DW98_9GAMM</name>
<organism evidence="4 5">
    <name type="scientific">Vreelandella malpeensis</name>
    <dbReference type="NCBI Taxonomy" id="1172368"/>
    <lineage>
        <taxon>Bacteria</taxon>
        <taxon>Pseudomonadati</taxon>
        <taxon>Pseudomonadota</taxon>
        <taxon>Gammaproteobacteria</taxon>
        <taxon>Oceanospirillales</taxon>
        <taxon>Halomonadaceae</taxon>
        <taxon>Vreelandella</taxon>
    </lineage>
</organism>
<reference evidence="4 5" key="1">
    <citation type="journal article" date="2021" name="Sci. Rep.">
        <title>Genome analysis of a halophilic bacterium Halomonas malpeensis YU-PRIM-29(T) reveals its exopolysaccharide and pigment producing capabilities.</title>
        <authorList>
            <person name="Athmika"/>
            <person name="Ghate S.D."/>
            <person name="Arun A.B."/>
            <person name="Rao S.S."/>
            <person name="Kumar S.T.A."/>
            <person name="Kandiyil M.K."/>
            <person name="Saptami K."/>
            <person name="Rekha P.D."/>
        </authorList>
    </citation>
    <scope>NUCLEOTIDE SEQUENCE [LARGE SCALE GENOMIC DNA]</scope>
    <source>
        <strain evidence="5">prim 29</strain>
    </source>
</reference>
<evidence type="ECO:0000313" key="5">
    <source>
        <dbReference type="Proteomes" id="UP001319882"/>
    </source>
</evidence>
<gene>
    <name evidence="4" type="primary">pgaA</name>
    <name evidence="4" type="ORF">GEV37_14485</name>
</gene>
<dbReference type="RefSeq" id="WP_227390992.1">
    <property type="nucleotide sequence ID" value="NZ_JBHSCJ010000008.1"/>
</dbReference>
<dbReference type="InterPro" id="IPR023870">
    <property type="entry name" value="PGA_export_porin_PgaA"/>
</dbReference>
<feature type="chain" id="PRO_5045562302" evidence="2">
    <location>
        <begin position="25"/>
        <end position="808"/>
    </location>
</feature>
<comment type="caution">
    <text evidence="4">The sequence shown here is derived from an EMBL/GenBank/DDBJ whole genome shotgun (WGS) entry which is preliminary data.</text>
</comment>
<dbReference type="Gene3D" id="1.25.40.10">
    <property type="entry name" value="Tetratricopeptide repeat domain"/>
    <property type="match status" value="2"/>
</dbReference>
<dbReference type="Proteomes" id="UP001319882">
    <property type="component" value="Unassembled WGS sequence"/>
</dbReference>
<dbReference type="Pfam" id="PF21197">
    <property type="entry name" value="PgaA_barrel"/>
    <property type="match status" value="1"/>
</dbReference>
<keyword evidence="5" id="KW-1185">Reference proteome</keyword>
<feature type="signal peptide" evidence="2">
    <location>
        <begin position="1"/>
        <end position="24"/>
    </location>
</feature>